<evidence type="ECO:0000313" key="2">
    <source>
        <dbReference type="Proteomes" id="UP000824044"/>
    </source>
</evidence>
<keyword evidence="1" id="KW-0489">Methyltransferase</keyword>
<dbReference type="GO" id="GO:0160105">
    <property type="term" value="F:tRNA (adenine(22)-N1)-methyltransferase activity"/>
    <property type="evidence" value="ECO:0007669"/>
    <property type="project" value="InterPro"/>
</dbReference>
<reference evidence="1" key="2">
    <citation type="submission" date="2021-04" db="EMBL/GenBank/DDBJ databases">
        <authorList>
            <person name="Gilroy R."/>
        </authorList>
    </citation>
    <scope>NUCLEOTIDE SEQUENCE</scope>
    <source>
        <strain evidence="1">CHK33-5263</strain>
    </source>
</reference>
<sequence>SAACLKKAETLLAAEIEAGRCVPVCADGLDGVKDADCVLIAGMGGEEIVRILSRAPLPERFILQPMHNVEKVRRHLLARGAHIEEDFTFEDGKFYDLIVGSAAGGDVYSDFEYRYGRDNLKAPSAAFLRKVRKDADVLREALAAGVRGEQREALRVKLHELEAISDAIEERL</sequence>
<reference evidence="1" key="1">
    <citation type="journal article" date="2021" name="PeerJ">
        <title>Extensive microbial diversity within the chicken gut microbiome revealed by metagenomics and culture.</title>
        <authorList>
            <person name="Gilroy R."/>
            <person name="Ravi A."/>
            <person name="Getino M."/>
            <person name="Pursley I."/>
            <person name="Horton D.L."/>
            <person name="Alikhan N.F."/>
            <person name="Baker D."/>
            <person name="Gharbi K."/>
            <person name="Hall N."/>
            <person name="Watson M."/>
            <person name="Adriaenssens E.M."/>
            <person name="Foster-Nyarko E."/>
            <person name="Jarju S."/>
            <person name="Secka A."/>
            <person name="Antonio M."/>
            <person name="Oren A."/>
            <person name="Chaudhuri R.R."/>
            <person name="La Ragione R."/>
            <person name="Hildebrand F."/>
            <person name="Pallen M.J."/>
        </authorList>
    </citation>
    <scope>NUCLEOTIDE SEQUENCE</scope>
    <source>
        <strain evidence="1">CHK33-5263</strain>
    </source>
</reference>
<feature type="non-terminal residue" evidence="1">
    <location>
        <position position="1"/>
    </location>
</feature>
<accession>A0A9D2DVD8</accession>
<dbReference type="AlphaFoldDB" id="A0A9D2DVD8"/>
<dbReference type="InterPro" id="IPR029063">
    <property type="entry name" value="SAM-dependent_MTases_sf"/>
</dbReference>
<keyword evidence="1" id="KW-0808">Transferase</keyword>
<proteinExistence type="predicted"/>
<comment type="caution">
    <text evidence="1">The sequence shown here is derived from an EMBL/GenBank/DDBJ whole genome shotgun (WGS) entry which is preliminary data.</text>
</comment>
<dbReference type="Proteomes" id="UP000824044">
    <property type="component" value="Unassembled WGS sequence"/>
</dbReference>
<dbReference type="Pfam" id="PF04816">
    <property type="entry name" value="TrmK"/>
    <property type="match status" value="1"/>
</dbReference>
<dbReference type="PANTHER" id="PTHR38451">
    <property type="entry name" value="TRNA (ADENINE(22)-N(1))-METHYLTRANSFERASE"/>
    <property type="match status" value="1"/>
</dbReference>
<name>A0A9D2DVD8_9FIRM</name>
<evidence type="ECO:0000313" key="1">
    <source>
        <dbReference type="EMBL" id="HIZ24081.1"/>
    </source>
</evidence>
<dbReference type="GO" id="GO:0032259">
    <property type="term" value="P:methylation"/>
    <property type="evidence" value="ECO:0007669"/>
    <property type="project" value="UniProtKB-KW"/>
</dbReference>
<dbReference type="PANTHER" id="PTHR38451:SF1">
    <property type="entry name" value="TRNA (ADENINE(22)-N(1))-METHYLTRANSFERASE"/>
    <property type="match status" value="1"/>
</dbReference>
<organism evidence="1 2">
    <name type="scientific">Candidatus Gallimonas intestinigallinarum</name>
    <dbReference type="NCBI Taxonomy" id="2838604"/>
    <lineage>
        <taxon>Bacteria</taxon>
        <taxon>Bacillati</taxon>
        <taxon>Bacillota</taxon>
        <taxon>Clostridia</taxon>
        <taxon>Candidatus Gallimonas</taxon>
    </lineage>
</organism>
<dbReference type="InterPro" id="IPR006901">
    <property type="entry name" value="TrmK"/>
</dbReference>
<dbReference type="Gene3D" id="3.40.50.150">
    <property type="entry name" value="Vaccinia Virus protein VP39"/>
    <property type="match status" value="1"/>
</dbReference>
<protein>
    <submittedName>
        <fullName evidence="1">Class I SAM-dependent methyltransferase</fullName>
    </submittedName>
</protein>
<dbReference type="EMBL" id="DXBS01000028">
    <property type="protein sequence ID" value="HIZ24081.1"/>
    <property type="molecule type" value="Genomic_DNA"/>
</dbReference>
<gene>
    <name evidence="1" type="ORF">H9812_01190</name>
</gene>